<comment type="caution">
    <text evidence="3">The sequence shown here is derived from an EMBL/GenBank/DDBJ whole genome shotgun (WGS) entry which is preliminary data.</text>
</comment>
<reference evidence="3" key="2">
    <citation type="journal article" date="2023" name="BMC Genomics">
        <title>Pest status, molecular evolution, and epigenetic factors derived from the genome assembly of Frankliniella fusca, a thysanopteran phytovirus vector.</title>
        <authorList>
            <person name="Catto M.A."/>
            <person name="Labadie P.E."/>
            <person name="Jacobson A.L."/>
            <person name="Kennedy G.G."/>
            <person name="Srinivasan R."/>
            <person name="Hunt B.G."/>
        </authorList>
    </citation>
    <scope>NUCLEOTIDE SEQUENCE</scope>
    <source>
        <strain evidence="3">PL_HMW_Pooled</strain>
    </source>
</reference>
<dbReference type="PANTHER" id="PTHR31511">
    <property type="entry name" value="PROTEIN CBG23764"/>
    <property type="match status" value="1"/>
</dbReference>
<sequence length="1359" mass="156788">MARKCAWCGESYGGDAELLAHVLERHAPSSSVEEEKKSSGGVARFKCDLCDKTYKTKNGLCHHKSEVHKAVAVKCDECEKVYKNKRQLARHVKLKHSGSGKYKCDACSGTFFRSDELKLHQRMRRGRGAWKLHCAKCNLRFKTSLDAIRHRRVQHPQRHARYVCADCGRVLFSRNTRTRHFLACEERKKRRERYLKLRSRLRSDGTPQPLTAPWETRSAVQGKARIHLLEVSDQNDLQMTLIKNKETVLSVLKSDIVDLKQIKWYMSAYVRVKEGDKEVSGDDSIKYMRCPPVVTLRVEEVESQIKDAILGVLNSYERASGEGSQILFGCVEKIELRVVQYSPLKGSSYLPLPSWLENPKKGLINIKNFDDNKCFMYCIMAGINLPNTNPERVSHYKRWDGLPLNFKGIKFPVEVGQISKFERQNPSIAVSVFGLEGEREIIPLRISKVSDRKYHVRMLLLRTEEDESHYVLIKNMSQFLGHLSKRKRVLYWCDNCLTPTDSEDRRNQHQELCLHHAAQAVRLPCQKDAVMKFTNYGNMERHDFVIYADLESILVPYDTAFPDPSKSSSTKTQVHKAFGFSYIIVGQNGEFVKPPVVGHGGDDVIERFLLALKKEEEEIEVIRGVDYPIDMTPESKLTDCSDVNVVPKTKERYISFSWGNLRFLDSFNFLSTSLEKLVNDLHDDDFYLLKELFPDAEKQSLLRRKGVYPYSYFQSEEQFLETCIPPKECFTSDLTTEEISEEDYEHALKVFKIFDMKNLYDYHDLYILLDTVLLSCVFEAFRRLAMKNYHLDPAFYFSLPGLSWDAALLYTGVKLELITDMETHLMWEKSIRGGVATINERLMECNNPYVSGYDPSKESVYLLYLDANNLYGYSLSRKLPTHGFRFLSTEEIECLDISKLSENDSTGYLFEVTLRYPSRLHDLHNDFPLAPEHREVHYDELKSKNKYCVYSTTLKLYVSLGLEIVEVHRVMEFQQEAWLAPYIKFNTEMRKSAISNFQRSQYKLFNNVIFGKSIENVRRRRNVYLTKNNNKFLKHVKSPLFHSFEIFDNGLVAIEKRKSCILLNRPIFSGSVCLDLAKELMYDFYYNVLKAYYGDRVTCGGSDTDSLILSIKTNDVYQDMLDYKDHLDTSDYPQDHFLYSTVNKKVIGKFKDELNGTPLRAMAGLGPKMYSILEGESEKCVAKGVPRVAVKTQLRFDDYKNCILTMKPKNDPGGVSITGSSVCDHKSSGAQREWTANCACVSVCREKKNGSVKVEKFCVSEEEGEVFAEEQGGVVYQACAHMQFIPREVVRRIVAFLGIWELLNLTCVGSSIWRSEAIDRLKKEDPLEMQLGINMWRWSSSSSEEENVNRVICVLKRWI</sequence>
<dbReference type="EMBL" id="JAHWGI010000789">
    <property type="protein sequence ID" value="KAK3917834.1"/>
    <property type="molecule type" value="Genomic_DNA"/>
</dbReference>
<dbReference type="Pfam" id="PF00096">
    <property type="entry name" value="zf-C2H2"/>
    <property type="match status" value="1"/>
</dbReference>
<dbReference type="SUPFAM" id="SSF57667">
    <property type="entry name" value="beta-beta-alpha zinc fingers"/>
    <property type="match status" value="1"/>
</dbReference>
<dbReference type="InterPro" id="IPR043502">
    <property type="entry name" value="DNA/RNA_pol_sf"/>
</dbReference>
<dbReference type="GO" id="GO:0071897">
    <property type="term" value="P:DNA biosynthetic process"/>
    <property type="evidence" value="ECO:0007669"/>
    <property type="project" value="UniProtKB-ARBA"/>
</dbReference>
<keyword evidence="1" id="KW-0863">Zinc-finger</keyword>
<keyword evidence="1" id="KW-0862">Zinc</keyword>
<evidence type="ECO:0000313" key="4">
    <source>
        <dbReference type="Proteomes" id="UP001219518"/>
    </source>
</evidence>
<reference evidence="3" key="1">
    <citation type="submission" date="2021-07" db="EMBL/GenBank/DDBJ databases">
        <authorList>
            <person name="Catto M.A."/>
            <person name="Jacobson A."/>
            <person name="Kennedy G."/>
            <person name="Labadie P."/>
            <person name="Hunt B.G."/>
            <person name="Srinivasan R."/>
        </authorList>
    </citation>
    <scope>NUCLEOTIDE SEQUENCE</scope>
    <source>
        <strain evidence="3">PL_HMW_Pooled</strain>
        <tissue evidence="3">Head</tissue>
    </source>
</reference>
<evidence type="ECO:0000313" key="3">
    <source>
        <dbReference type="EMBL" id="KAK3917834.1"/>
    </source>
</evidence>
<evidence type="ECO:0000259" key="2">
    <source>
        <dbReference type="PROSITE" id="PS50157"/>
    </source>
</evidence>
<evidence type="ECO:0000256" key="1">
    <source>
        <dbReference type="PROSITE-ProRule" id="PRU00042"/>
    </source>
</evidence>
<dbReference type="PROSITE" id="PS00028">
    <property type="entry name" value="ZINC_FINGER_C2H2_1"/>
    <property type="match status" value="4"/>
</dbReference>
<organism evidence="3 4">
    <name type="scientific">Frankliniella fusca</name>
    <dbReference type="NCBI Taxonomy" id="407009"/>
    <lineage>
        <taxon>Eukaryota</taxon>
        <taxon>Metazoa</taxon>
        <taxon>Ecdysozoa</taxon>
        <taxon>Arthropoda</taxon>
        <taxon>Hexapoda</taxon>
        <taxon>Insecta</taxon>
        <taxon>Pterygota</taxon>
        <taxon>Neoptera</taxon>
        <taxon>Paraneoptera</taxon>
        <taxon>Thysanoptera</taxon>
        <taxon>Terebrantia</taxon>
        <taxon>Thripoidea</taxon>
        <taxon>Thripidae</taxon>
        <taxon>Frankliniella</taxon>
    </lineage>
</organism>
<dbReference type="InterPro" id="IPR013087">
    <property type="entry name" value="Znf_C2H2_type"/>
</dbReference>
<feature type="domain" description="C2H2-type" evidence="2">
    <location>
        <begin position="73"/>
        <end position="101"/>
    </location>
</feature>
<name>A0AAE1HAI0_9NEOP</name>
<keyword evidence="4" id="KW-1185">Reference proteome</keyword>
<proteinExistence type="predicted"/>
<dbReference type="Proteomes" id="UP001219518">
    <property type="component" value="Unassembled WGS sequence"/>
</dbReference>
<dbReference type="InterPro" id="IPR036236">
    <property type="entry name" value="Znf_C2H2_sf"/>
</dbReference>
<dbReference type="SUPFAM" id="SSF56672">
    <property type="entry name" value="DNA/RNA polymerases"/>
    <property type="match status" value="1"/>
</dbReference>
<keyword evidence="1" id="KW-0479">Metal-binding</keyword>
<dbReference type="PROSITE" id="PS50157">
    <property type="entry name" value="ZINC_FINGER_C2H2_2"/>
    <property type="match status" value="3"/>
</dbReference>
<protein>
    <submittedName>
        <fullName evidence="3">Zinc finger protein 568</fullName>
    </submittedName>
</protein>
<dbReference type="PANTHER" id="PTHR31511:SF12">
    <property type="entry name" value="RHO TERMINATION FACTOR N-TERMINAL DOMAIN-CONTAINING PROTEIN"/>
    <property type="match status" value="1"/>
</dbReference>
<feature type="non-terminal residue" evidence="3">
    <location>
        <position position="1"/>
    </location>
</feature>
<feature type="domain" description="C2H2-type" evidence="2">
    <location>
        <begin position="102"/>
        <end position="129"/>
    </location>
</feature>
<dbReference type="GO" id="GO:0008270">
    <property type="term" value="F:zinc ion binding"/>
    <property type="evidence" value="ECO:0007669"/>
    <property type="project" value="UniProtKB-KW"/>
</dbReference>
<feature type="domain" description="C2H2-type" evidence="2">
    <location>
        <begin position="45"/>
        <end position="68"/>
    </location>
</feature>
<dbReference type="Gene3D" id="3.30.160.60">
    <property type="entry name" value="Classic Zinc Finger"/>
    <property type="match status" value="2"/>
</dbReference>
<accession>A0AAE1HAI0</accession>
<dbReference type="SMART" id="SM00355">
    <property type="entry name" value="ZnF_C2H2"/>
    <property type="match status" value="6"/>
</dbReference>
<gene>
    <name evidence="3" type="ORF">KUF71_007279</name>
</gene>